<evidence type="ECO:0008006" key="6">
    <source>
        <dbReference type="Google" id="ProtNLM"/>
    </source>
</evidence>
<dbReference type="STRING" id="1121477.SAMN02745223_02611"/>
<protein>
    <recommendedName>
        <fullName evidence="6">Yip1 domain-containing protein</fullName>
    </recommendedName>
</protein>
<feature type="transmembrane region" description="Helical" evidence="1">
    <location>
        <begin position="104"/>
        <end position="122"/>
    </location>
</feature>
<dbReference type="EMBL" id="FQVC01000007">
    <property type="protein sequence ID" value="SHF42133.1"/>
    <property type="molecule type" value="Genomic_DNA"/>
</dbReference>
<feature type="transmembrane region" description="Helical" evidence="1">
    <location>
        <begin position="128"/>
        <end position="147"/>
    </location>
</feature>
<accession>A0A0F5L610</accession>
<feature type="transmembrane region" description="Helical" evidence="1">
    <location>
        <begin position="40"/>
        <end position="61"/>
    </location>
</feature>
<evidence type="ECO:0000313" key="4">
    <source>
        <dbReference type="Proteomes" id="UP000033608"/>
    </source>
</evidence>
<gene>
    <name evidence="3" type="ORF">SAMN02745223_02611</name>
    <name evidence="2" type="ORF">VW29_19005</name>
</gene>
<keyword evidence="1" id="KW-1133">Transmembrane helix</keyword>
<evidence type="ECO:0000313" key="2">
    <source>
        <dbReference type="EMBL" id="KKB77047.1"/>
    </source>
</evidence>
<evidence type="ECO:0000256" key="1">
    <source>
        <dbReference type="SAM" id="Phobius"/>
    </source>
</evidence>
<dbReference type="EMBL" id="LAJF01000143">
    <property type="protein sequence ID" value="KKB77047.1"/>
    <property type="molecule type" value="Genomic_DNA"/>
</dbReference>
<evidence type="ECO:0000313" key="3">
    <source>
        <dbReference type="EMBL" id="SHF42133.1"/>
    </source>
</evidence>
<feature type="transmembrane region" description="Helical" evidence="1">
    <location>
        <begin position="159"/>
        <end position="183"/>
    </location>
</feature>
<feature type="transmembrane region" description="Helical" evidence="1">
    <location>
        <begin position="73"/>
        <end position="92"/>
    </location>
</feature>
<dbReference type="Proteomes" id="UP000184533">
    <property type="component" value="Unassembled WGS sequence"/>
</dbReference>
<sequence length="189" mass="19705">MAQKTATFVDEMTSAARGCWALLTGNRQAASYFDFSQRGLVSSFIAVIAGIVIAAYGPMLLGFAQSPGTATQVVLGNIGAFAIQALVAYLVLRQISRLDGFIPYLVASNWVTLLTAIALFIAPLLGGLGVLLLVAILVSMLVIFVNIGRLIVTLTPMQIATLCVAQIAAVLIGLLILSMIIVAGSPLPA</sequence>
<dbReference type="PATRIC" id="fig|1121477.3.peg.574"/>
<dbReference type="OrthoDB" id="7948618at2"/>
<dbReference type="RefSeq" id="WP_046136850.1">
    <property type="nucleotide sequence ID" value="NZ_FQVC01000007.1"/>
</dbReference>
<keyword evidence="1" id="KW-0472">Membrane</keyword>
<name>A0A0F5L610_9HYPH</name>
<evidence type="ECO:0000313" key="5">
    <source>
        <dbReference type="Proteomes" id="UP000184533"/>
    </source>
</evidence>
<reference evidence="2 4" key="1">
    <citation type="submission" date="2015-03" db="EMBL/GenBank/DDBJ databases">
        <authorList>
            <person name="Hassan Y.I."/>
            <person name="Lepp D."/>
            <person name="Zhou T."/>
        </authorList>
    </citation>
    <scope>NUCLEOTIDE SEQUENCE [LARGE SCALE GENOMIC DNA]</scope>
    <source>
        <strain evidence="2 4">DSM 17137</strain>
    </source>
</reference>
<dbReference type="AlphaFoldDB" id="A0A0F5L610"/>
<keyword evidence="4" id="KW-1185">Reference proteome</keyword>
<dbReference type="Proteomes" id="UP000033608">
    <property type="component" value="Unassembled WGS sequence"/>
</dbReference>
<reference evidence="3 5" key="2">
    <citation type="submission" date="2016-11" db="EMBL/GenBank/DDBJ databases">
        <authorList>
            <person name="Jaros S."/>
            <person name="Januszkiewicz K."/>
            <person name="Wedrychowicz H."/>
        </authorList>
    </citation>
    <scope>NUCLEOTIDE SEQUENCE [LARGE SCALE GENOMIC DNA]</scope>
    <source>
        <strain evidence="3 5">DSM 17137</strain>
    </source>
</reference>
<keyword evidence="1" id="KW-0812">Transmembrane</keyword>
<organism evidence="2 4">
    <name type="scientific">Devosia limi DSM 17137</name>
    <dbReference type="NCBI Taxonomy" id="1121477"/>
    <lineage>
        <taxon>Bacteria</taxon>
        <taxon>Pseudomonadati</taxon>
        <taxon>Pseudomonadota</taxon>
        <taxon>Alphaproteobacteria</taxon>
        <taxon>Hyphomicrobiales</taxon>
        <taxon>Devosiaceae</taxon>
        <taxon>Devosia</taxon>
    </lineage>
</organism>
<proteinExistence type="predicted"/>